<feature type="binding site" evidence="12">
    <location>
        <position position="126"/>
    </location>
    <ligand>
        <name>Fe cation</name>
        <dbReference type="ChEBI" id="CHEBI:24875"/>
    </ligand>
</feature>
<keyword evidence="8" id="KW-0805">Transcription regulation</keyword>
<gene>
    <name evidence="13" type="ORF">COU18_02985</name>
</gene>
<keyword evidence="10" id="KW-0804">Transcription</keyword>
<organism evidence="13 14">
    <name type="scientific">Candidatus Kaiserbacteria bacterium CG10_big_fil_rev_8_21_14_0_10_51_14</name>
    <dbReference type="NCBI Taxonomy" id="1974610"/>
    <lineage>
        <taxon>Bacteria</taxon>
        <taxon>Candidatus Kaiseribacteriota</taxon>
    </lineage>
</organism>
<evidence type="ECO:0000313" key="14">
    <source>
        <dbReference type="Proteomes" id="UP000231192"/>
    </source>
</evidence>
<evidence type="ECO:0000256" key="1">
    <source>
        <dbReference type="ARBA" id="ARBA00004496"/>
    </source>
</evidence>
<evidence type="ECO:0000256" key="10">
    <source>
        <dbReference type="ARBA" id="ARBA00023163"/>
    </source>
</evidence>
<dbReference type="InterPro" id="IPR036390">
    <property type="entry name" value="WH_DNA-bd_sf"/>
</dbReference>
<dbReference type="Gene3D" id="1.10.10.10">
    <property type="entry name" value="Winged helix-like DNA-binding domain superfamily/Winged helix DNA-binding domain"/>
    <property type="match status" value="1"/>
</dbReference>
<accession>A0A2H0UB49</accession>
<evidence type="ECO:0000256" key="3">
    <source>
        <dbReference type="ARBA" id="ARBA00011738"/>
    </source>
</evidence>
<dbReference type="PANTHER" id="PTHR33202">
    <property type="entry name" value="ZINC UPTAKE REGULATION PROTEIN"/>
    <property type="match status" value="1"/>
</dbReference>
<evidence type="ECO:0000256" key="8">
    <source>
        <dbReference type="ARBA" id="ARBA00023015"/>
    </source>
</evidence>
<dbReference type="GO" id="GO:1900376">
    <property type="term" value="P:regulation of secondary metabolite biosynthetic process"/>
    <property type="evidence" value="ECO:0007669"/>
    <property type="project" value="TreeGrafter"/>
</dbReference>
<evidence type="ECO:0000256" key="2">
    <source>
        <dbReference type="ARBA" id="ARBA00007957"/>
    </source>
</evidence>
<keyword evidence="5" id="KW-0678">Repressor</keyword>
<comment type="cofactor">
    <cofactor evidence="11">
        <name>Zn(2+)</name>
        <dbReference type="ChEBI" id="CHEBI:29105"/>
    </cofactor>
    <text evidence="11">Binds 1 zinc ion per subunit.</text>
</comment>
<comment type="cofactor">
    <cofactor evidence="12">
        <name>Mn(2+)</name>
        <dbReference type="ChEBI" id="CHEBI:29035"/>
    </cofactor>
    <cofactor evidence="12">
        <name>Fe(2+)</name>
        <dbReference type="ChEBI" id="CHEBI:29033"/>
    </cofactor>
    <text evidence="12">Binds 1 Mn(2+) or Fe(2+) ion per subunit.</text>
</comment>
<dbReference type="InterPro" id="IPR043135">
    <property type="entry name" value="Fur_C"/>
</dbReference>
<evidence type="ECO:0000256" key="6">
    <source>
        <dbReference type="ARBA" id="ARBA00022723"/>
    </source>
</evidence>
<evidence type="ECO:0000256" key="11">
    <source>
        <dbReference type="PIRSR" id="PIRSR602481-1"/>
    </source>
</evidence>
<dbReference type="Pfam" id="PF01475">
    <property type="entry name" value="FUR"/>
    <property type="match status" value="1"/>
</dbReference>
<dbReference type="InterPro" id="IPR036388">
    <property type="entry name" value="WH-like_DNA-bd_sf"/>
</dbReference>
<keyword evidence="6 11" id="KW-0479">Metal-binding</keyword>
<comment type="subcellular location">
    <subcellularLocation>
        <location evidence="1">Cytoplasm</location>
    </subcellularLocation>
</comment>
<dbReference type="Gene3D" id="3.30.1490.190">
    <property type="match status" value="1"/>
</dbReference>
<comment type="caution">
    <text evidence="13">The sequence shown here is derived from an EMBL/GenBank/DDBJ whole genome shotgun (WGS) entry which is preliminary data.</text>
</comment>
<keyword evidence="7 11" id="KW-0862">Zinc</keyword>
<dbReference type="GO" id="GO:0045892">
    <property type="term" value="P:negative regulation of DNA-templated transcription"/>
    <property type="evidence" value="ECO:0007669"/>
    <property type="project" value="TreeGrafter"/>
</dbReference>
<dbReference type="EMBL" id="PFBK01000008">
    <property type="protein sequence ID" value="PIR83622.1"/>
    <property type="molecule type" value="Genomic_DNA"/>
</dbReference>
<dbReference type="Proteomes" id="UP000231192">
    <property type="component" value="Unassembled WGS sequence"/>
</dbReference>
<evidence type="ECO:0000256" key="12">
    <source>
        <dbReference type="PIRSR" id="PIRSR602481-2"/>
    </source>
</evidence>
<dbReference type="SUPFAM" id="SSF46785">
    <property type="entry name" value="Winged helix' DNA-binding domain"/>
    <property type="match status" value="1"/>
</dbReference>
<keyword evidence="12" id="KW-0408">Iron</keyword>
<feature type="binding site" evidence="11">
    <location>
        <position position="134"/>
    </location>
    <ligand>
        <name>Zn(2+)</name>
        <dbReference type="ChEBI" id="CHEBI:29105"/>
    </ligand>
</feature>
<dbReference type="CDD" id="cd07153">
    <property type="entry name" value="Fur_like"/>
    <property type="match status" value="1"/>
</dbReference>
<dbReference type="GO" id="GO:0000976">
    <property type="term" value="F:transcription cis-regulatory region binding"/>
    <property type="evidence" value="ECO:0007669"/>
    <property type="project" value="TreeGrafter"/>
</dbReference>
<name>A0A2H0UB49_9BACT</name>
<sequence length="141" mass="16260">MPTNDLTETVRRAGFRATTPRLRILSLLKKTRYPLSIADIMKSLGRSLDQVTVYRVLDAFKKVDIVQQVDFQHGHAHFELKDKKQDHHHIVCTSCDRVEDFTDDSHSRLAERVVNKSRSFSGITSHSFELYGLCNNCLKRT</sequence>
<keyword evidence="9" id="KW-0238">DNA-binding</keyword>
<feature type="binding site" evidence="11">
    <location>
        <position position="92"/>
    </location>
    <ligand>
        <name>Zn(2+)</name>
        <dbReference type="ChEBI" id="CHEBI:29105"/>
    </ligand>
</feature>
<keyword evidence="4" id="KW-0963">Cytoplasm</keyword>
<reference evidence="14" key="1">
    <citation type="submission" date="2017-09" db="EMBL/GenBank/DDBJ databases">
        <title>Depth-based differentiation of microbial function through sediment-hosted aquifers and enrichment of novel symbionts in the deep terrestrial subsurface.</title>
        <authorList>
            <person name="Probst A.J."/>
            <person name="Ladd B."/>
            <person name="Jarett J.K."/>
            <person name="Geller-Mcgrath D.E."/>
            <person name="Sieber C.M.K."/>
            <person name="Emerson J.B."/>
            <person name="Anantharaman K."/>
            <person name="Thomas B.C."/>
            <person name="Malmstrom R."/>
            <person name="Stieglmeier M."/>
            <person name="Klingl A."/>
            <person name="Woyke T."/>
            <person name="Ryan C.M."/>
            <person name="Banfield J.F."/>
        </authorList>
    </citation>
    <scope>NUCLEOTIDE SEQUENCE [LARGE SCALE GENOMIC DNA]</scope>
</reference>
<evidence type="ECO:0000256" key="7">
    <source>
        <dbReference type="ARBA" id="ARBA00022833"/>
    </source>
</evidence>
<comment type="similarity">
    <text evidence="2">Belongs to the Fur family.</text>
</comment>
<dbReference type="GO" id="GO:0005829">
    <property type="term" value="C:cytosol"/>
    <property type="evidence" value="ECO:0007669"/>
    <property type="project" value="TreeGrafter"/>
</dbReference>
<proteinExistence type="inferred from homology"/>
<evidence type="ECO:0008006" key="15">
    <source>
        <dbReference type="Google" id="ProtNLM"/>
    </source>
</evidence>
<feature type="binding site" evidence="11">
    <location>
        <position position="95"/>
    </location>
    <ligand>
        <name>Zn(2+)</name>
        <dbReference type="ChEBI" id="CHEBI:29105"/>
    </ligand>
</feature>
<feature type="binding site" evidence="11">
    <location>
        <position position="137"/>
    </location>
    <ligand>
        <name>Zn(2+)</name>
        <dbReference type="ChEBI" id="CHEBI:29105"/>
    </ligand>
</feature>
<dbReference type="PANTHER" id="PTHR33202:SF2">
    <property type="entry name" value="FERRIC UPTAKE REGULATION PROTEIN"/>
    <property type="match status" value="1"/>
</dbReference>
<dbReference type="AlphaFoldDB" id="A0A2H0UB49"/>
<dbReference type="InterPro" id="IPR002481">
    <property type="entry name" value="FUR"/>
</dbReference>
<comment type="subunit">
    <text evidence="3">Homodimer.</text>
</comment>
<evidence type="ECO:0000256" key="5">
    <source>
        <dbReference type="ARBA" id="ARBA00022491"/>
    </source>
</evidence>
<dbReference type="GO" id="GO:0003700">
    <property type="term" value="F:DNA-binding transcription factor activity"/>
    <property type="evidence" value="ECO:0007669"/>
    <property type="project" value="InterPro"/>
</dbReference>
<evidence type="ECO:0000256" key="4">
    <source>
        <dbReference type="ARBA" id="ARBA00022490"/>
    </source>
</evidence>
<evidence type="ECO:0000256" key="9">
    <source>
        <dbReference type="ARBA" id="ARBA00023125"/>
    </source>
</evidence>
<protein>
    <recommendedName>
        <fullName evidence="15">Transcriptional repressor</fullName>
    </recommendedName>
</protein>
<dbReference type="GO" id="GO:0008270">
    <property type="term" value="F:zinc ion binding"/>
    <property type="evidence" value="ECO:0007669"/>
    <property type="project" value="TreeGrafter"/>
</dbReference>
<evidence type="ECO:0000313" key="13">
    <source>
        <dbReference type="EMBL" id="PIR83622.1"/>
    </source>
</evidence>